<feature type="domain" description="FERM" evidence="6">
    <location>
        <begin position="1"/>
        <end position="354"/>
    </location>
</feature>
<evidence type="ECO:0000256" key="5">
    <source>
        <dbReference type="SAM" id="Phobius"/>
    </source>
</evidence>
<dbReference type="InterPro" id="IPR000798">
    <property type="entry name" value="Ez/rad/moesin-like"/>
</dbReference>
<evidence type="ECO:0000313" key="7">
    <source>
        <dbReference type="EMBL" id="CAD7423677.1"/>
    </source>
</evidence>
<dbReference type="GO" id="GO:0005856">
    <property type="term" value="C:cytoskeleton"/>
    <property type="evidence" value="ECO:0007669"/>
    <property type="project" value="TreeGrafter"/>
</dbReference>
<dbReference type="PRINTS" id="PR00661">
    <property type="entry name" value="ERMFAMILY"/>
</dbReference>
<dbReference type="InterPro" id="IPR011993">
    <property type="entry name" value="PH-like_dom_sf"/>
</dbReference>
<keyword evidence="5" id="KW-0472">Membrane</keyword>
<dbReference type="InterPro" id="IPR029071">
    <property type="entry name" value="Ubiquitin-like_domsf"/>
</dbReference>
<dbReference type="InterPro" id="IPR019747">
    <property type="entry name" value="FERM_CS"/>
</dbReference>
<feature type="region of interest" description="Disordered" evidence="4">
    <location>
        <begin position="123"/>
        <end position="145"/>
    </location>
</feature>
<comment type="subcellular location">
    <subcellularLocation>
        <location evidence="1">Cell junction</location>
        <location evidence="1">Adherens junction</location>
    </subcellularLocation>
    <subcellularLocation>
        <location evidence="3">Cell projection</location>
        <location evidence="3">Rhabdomere</location>
    </subcellularLocation>
</comment>
<dbReference type="InterPro" id="IPR019748">
    <property type="entry name" value="FERM_central"/>
</dbReference>
<dbReference type="PANTHER" id="PTHR23280:SF32">
    <property type="entry name" value="FI22325P1"/>
    <property type="match status" value="1"/>
</dbReference>
<feature type="region of interest" description="Disordered" evidence="4">
    <location>
        <begin position="99"/>
        <end position="118"/>
    </location>
</feature>
<evidence type="ECO:0000256" key="1">
    <source>
        <dbReference type="ARBA" id="ARBA00004536"/>
    </source>
</evidence>
<dbReference type="Gene3D" id="3.10.20.90">
    <property type="entry name" value="Phosphatidylinositol 3-kinase Catalytic Subunit, Chain A, domain 1"/>
    <property type="match status" value="1"/>
</dbReference>
<dbReference type="GO" id="GO:0008092">
    <property type="term" value="F:cytoskeletal protein binding"/>
    <property type="evidence" value="ECO:0007669"/>
    <property type="project" value="InterPro"/>
</dbReference>
<accession>A0A7R9DXQ6</accession>
<dbReference type="Gene3D" id="1.20.80.60">
    <property type="match status" value="1"/>
</dbReference>
<dbReference type="Pfam" id="PF09380">
    <property type="entry name" value="FERM_C"/>
    <property type="match status" value="1"/>
</dbReference>
<name>A0A7R9DXQ6_9NEOP</name>
<dbReference type="Pfam" id="PF00373">
    <property type="entry name" value="FERM_M"/>
    <property type="match status" value="2"/>
</dbReference>
<dbReference type="AlphaFoldDB" id="A0A7R9DXQ6"/>
<evidence type="ECO:0000259" key="6">
    <source>
        <dbReference type="PROSITE" id="PS50057"/>
    </source>
</evidence>
<feature type="region of interest" description="Disordered" evidence="4">
    <location>
        <begin position="377"/>
        <end position="427"/>
    </location>
</feature>
<dbReference type="SUPFAM" id="SSF50729">
    <property type="entry name" value="PH domain-like"/>
    <property type="match status" value="1"/>
</dbReference>
<feature type="region of interest" description="Disordered" evidence="4">
    <location>
        <begin position="589"/>
        <end position="610"/>
    </location>
</feature>
<evidence type="ECO:0000256" key="3">
    <source>
        <dbReference type="ARBA" id="ARBA00043944"/>
    </source>
</evidence>
<dbReference type="InterPro" id="IPR018980">
    <property type="entry name" value="FERM_PH-like_C"/>
</dbReference>
<keyword evidence="5" id="KW-0812">Transmembrane</keyword>
<dbReference type="Pfam" id="PF08736">
    <property type="entry name" value="FA"/>
    <property type="match status" value="1"/>
</dbReference>
<gene>
    <name evidence="7" type="ORF">TMSB3V08_LOCUS653</name>
</gene>
<dbReference type="InterPro" id="IPR035963">
    <property type="entry name" value="FERM_2"/>
</dbReference>
<organism evidence="7">
    <name type="scientific">Timema monikensis</name>
    <dbReference type="NCBI Taxonomy" id="170555"/>
    <lineage>
        <taxon>Eukaryota</taxon>
        <taxon>Metazoa</taxon>
        <taxon>Ecdysozoa</taxon>
        <taxon>Arthropoda</taxon>
        <taxon>Hexapoda</taxon>
        <taxon>Insecta</taxon>
        <taxon>Pterygota</taxon>
        <taxon>Neoptera</taxon>
        <taxon>Polyneoptera</taxon>
        <taxon>Phasmatodea</taxon>
        <taxon>Timematodea</taxon>
        <taxon>Timematoidea</taxon>
        <taxon>Timematidae</taxon>
        <taxon>Timema</taxon>
    </lineage>
</organism>
<evidence type="ECO:0000256" key="4">
    <source>
        <dbReference type="SAM" id="MobiDB-lite"/>
    </source>
</evidence>
<dbReference type="GO" id="GO:0005912">
    <property type="term" value="C:adherens junction"/>
    <property type="evidence" value="ECO:0007669"/>
    <property type="project" value="UniProtKB-SubCell"/>
</dbReference>
<feature type="transmembrane region" description="Helical" evidence="5">
    <location>
        <begin position="623"/>
        <end position="643"/>
    </location>
</feature>
<dbReference type="PANTHER" id="PTHR23280">
    <property type="entry name" value="4.1 G PROTEIN"/>
    <property type="match status" value="1"/>
</dbReference>
<dbReference type="GO" id="GO:0031032">
    <property type="term" value="P:actomyosin structure organization"/>
    <property type="evidence" value="ECO:0007669"/>
    <property type="project" value="TreeGrafter"/>
</dbReference>
<dbReference type="CDD" id="cd14473">
    <property type="entry name" value="FERM_B-lobe"/>
    <property type="match status" value="1"/>
</dbReference>
<keyword evidence="5" id="KW-1133">Transmembrane helix</keyword>
<dbReference type="GO" id="GO:0009887">
    <property type="term" value="P:animal organ morphogenesis"/>
    <property type="evidence" value="ECO:0007669"/>
    <property type="project" value="UniProtKB-ARBA"/>
</dbReference>
<dbReference type="InterPro" id="IPR014352">
    <property type="entry name" value="FERM/acyl-CoA-bd_prot_sf"/>
</dbReference>
<dbReference type="SMART" id="SM01195">
    <property type="entry name" value="FA"/>
    <property type="match status" value="1"/>
</dbReference>
<sequence length="683" mass="76131">MRDILDFRLRHWLDPAKTLMKQVKDIDPVLFSFRVKFYPPDPFRLKEEITRYQIYLQLKRDLLHGRLYCTPTEAALLAAYIIQVESKLHLRRDPPKGFPVTLFPGTEPPNNATTDTHRDRNLFTGHGLKSTSAIPGTRAPEKSRTSPFMPACLGWQRQSSARLYETCVGPEHVPAAVRRVGSLRLSTVTPSFHGSMIAELGDYDPEEHEENYVSDFKLLLKQTQEIEEKIMEIHRTHLKGQTPAQTENNFLKKACQLDTYGVDPHPVKDHRGNQLYLGINHCGILTFQGSRKTHHFHWPEVQKINYEGKMFIVHLTYIEVVLQPSLAMYASRLPSSSEAPTVVTGGSFFSWGTKFRYTGRVEREILEDVGPLRKEEPAINRNARTGSLRRKASSVPATPSTPVGSDLGYSSLPRSNHSGPLSDSRLDGSSSLLCGGDVPMSSPYCPDNTLPLLETVCEDQEIPGKLRSQAEEIQAFINHEASDVLQRNYADAKVKLGPNSYVVQADVLMRAEPLDVETTKPKVHSLIGTAGHLSNGGGGKESEGGHGFDDYYFRDSFDHSSSESQLVELGGGLKPSSMVPVPLRTTPVGRTPSKQLSAIPAPAPTNTQQGGASAQRRFNLLQVFVPSFFFVALSLAVATVLVLESDCDVLSAVRSLPEMVVLRREYYEPVKEYLRQRISKLLS</sequence>
<dbReference type="PROSITE" id="PS00660">
    <property type="entry name" value="FERM_1"/>
    <property type="match status" value="1"/>
</dbReference>
<dbReference type="InterPro" id="IPR019749">
    <property type="entry name" value="Band_41_domain"/>
</dbReference>
<dbReference type="GO" id="GO:0071944">
    <property type="term" value="C:cell periphery"/>
    <property type="evidence" value="ECO:0007669"/>
    <property type="project" value="UniProtKB-ARBA"/>
</dbReference>
<dbReference type="GO" id="GO:0016028">
    <property type="term" value="C:rhabdomere"/>
    <property type="evidence" value="ECO:0007669"/>
    <property type="project" value="UniProtKB-SubCell"/>
</dbReference>
<dbReference type="Gene3D" id="1.20.80.10">
    <property type="match status" value="1"/>
</dbReference>
<dbReference type="SUPFAM" id="SSF47031">
    <property type="entry name" value="Second domain of FERM"/>
    <property type="match status" value="2"/>
</dbReference>
<evidence type="ECO:0000256" key="2">
    <source>
        <dbReference type="ARBA" id="ARBA00022025"/>
    </source>
</evidence>
<dbReference type="SMART" id="SM00295">
    <property type="entry name" value="B41"/>
    <property type="match status" value="1"/>
</dbReference>
<dbReference type="EMBL" id="OB792700">
    <property type="protein sequence ID" value="CAD7423677.1"/>
    <property type="molecule type" value="Genomic_DNA"/>
</dbReference>
<dbReference type="SUPFAM" id="SSF54236">
    <property type="entry name" value="Ubiquitin-like"/>
    <property type="match status" value="1"/>
</dbReference>
<reference evidence="7" key="1">
    <citation type="submission" date="2020-11" db="EMBL/GenBank/DDBJ databases">
        <authorList>
            <person name="Tran Van P."/>
        </authorList>
    </citation>
    <scope>NUCLEOTIDE SEQUENCE</scope>
</reference>
<dbReference type="InterPro" id="IPR000299">
    <property type="entry name" value="FERM_domain"/>
</dbReference>
<dbReference type="GO" id="GO:0030182">
    <property type="term" value="P:neuron differentiation"/>
    <property type="evidence" value="ECO:0007669"/>
    <property type="project" value="UniProtKB-ARBA"/>
</dbReference>
<dbReference type="Gene3D" id="2.30.29.30">
    <property type="entry name" value="Pleckstrin-homology domain (PH domain)/Phosphotyrosine-binding domain (PTB)"/>
    <property type="match status" value="1"/>
</dbReference>
<proteinExistence type="predicted"/>
<protein>
    <recommendedName>
        <fullName evidence="2">Moesin/ezrin/radixin homolog 1</fullName>
    </recommendedName>
</protein>
<dbReference type="InterPro" id="IPR014847">
    <property type="entry name" value="FA"/>
</dbReference>
<dbReference type="PROSITE" id="PS50057">
    <property type="entry name" value="FERM_3"/>
    <property type="match status" value="1"/>
</dbReference>
<feature type="compositionally biased region" description="Low complexity" evidence="4">
    <location>
        <begin position="418"/>
        <end position="427"/>
    </location>
</feature>
<dbReference type="SMART" id="SM01196">
    <property type="entry name" value="FERM_C"/>
    <property type="match status" value="1"/>
</dbReference>